<dbReference type="Proteomes" id="UP000829720">
    <property type="component" value="Unassembled WGS sequence"/>
</dbReference>
<feature type="compositionally biased region" description="Polar residues" evidence="3">
    <location>
        <begin position="219"/>
        <end position="228"/>
    </location>
</feature>
<dbReference type="SUPFAM" id="SSF54928">
    <property type="entry name" value="RNA-binding domain, RBD"/>
    <property type="match status" value="1"/>
</dbReference>
<accession>A0A8T3E2Y2</accession>
<name>A0A8T3E2Y2_9TELE</name>
<dbReference type="PANTHER" id="PTHR16105">
    <property type="entry name" value="RNA-BINDING REGION-CONTAINING PROTEIN 3"/>
    <property type="match status" value="1"/>
</dbReference>
<dbReference type="Pfam" id="PF00076">
    <property type="entry name" value="RRM_1"/>
    <property type="match status" value="1"/>
</dbReference>
<keyword evidence="1 2" id="KW-0694">RNA-binding</keyword>
<evidence type="ECO:0000313" key="6">
    <source>
        <dbReference type="Proteomes" id="UP000829720"/>
    </source>
</evidence>
<dbReference type="InterPro" id="IPR045164">
    <property type="entry name" value="RBM41/RNPC3"/>
</dbReference>
<comment type="caution">
    <text evidence="5">The sequence shown here is derived from an EMBL/GenBank/DDBJ whole genome shotgun (WGS) entry which is preliminary data.</text>
</comment>
<proteinExistence type="predicted"/>
<feature type="domain" description="RRM" evidence="4">
    <location>
        <begin position="360"/>
        <end position="438"/>
    </location>
</feature>
<keyword evidence="6" id="KW-1185">Reference proteome</keyword>
<dbReference type="OrthoDB" id="277802at2759"/>
<dbReference type="InterPro" id="IPR000504">
    <property type="entry name" value="RRM_dom"/>
</dbReference>
<dbReference type="Gene3D" id="3.30.70.330">
    <property type="match status" value="1"/>
</dbReference>
<evidence type="ECO:0000256" key="1">
    <source>
        <dbReference type="ARBA" id="ARBA00022884"/>
    </source>
</evidence>
<sequence length="472" mass="52332">MRRVTRHAGEDAPIPEEQETEGQRQLHSLLLQQLDTDADIDRCMAKRKCFAPAALYKPFGEQAAGVRSLSQFQALQDGEQELASLRELGLTDAEIELWRSKDQPEAGEKNRGVCAAPGARRQRLQIIRDKIEAREKLLSQPQRLSASRALSRREMEIERALFQGSDRLNFLSALYHQEDDSQSCQEGSSSSDPLKVLYQDVLRDEKQMATLLLAKSGRKSPSCTSVSEPESKSDCAQAESPKHCSELRPTETRTLGHNCTGTSDCQSKDLFENEAKNFIGPAQLQVKGGSKQLAGESKISVSQPIGSLSGVARQGTGGPLKVSGPVEMVPEEEIRENRETVAGIRCIPRFQNYQRGELSKVLCVKNLSPRASLAQLVSLFSRFQQPDRPPLLYRLLTGRLKGQAFITFSDTKTAEAALELVNGYRLLDKPLVIEFGRERKDGEREGMTDPSHAGKRTEMTGERSPSEHSNPS</sequence>
<gene>
    <name evidence="5" type="ORF">AGOR_G00028700</name>
</gene>
<dbReference type="GO" id="GO:0000398">
    <property type="term" value="P:mRNA splicing, via spliceosome"/>
    <property type="evidence" value="ECO:0007669"/>
    <property type="project" value="TreeGrafter"/>
</dbReference>
<evidence type="ECO:0000313" key="5">
    <source>
        <dbReference type="EMBL" id="KAI1903583.1"/>
    </source>
</evidence>
<feature type="region of interest" description="Disordered" evidence="3">
    <location>
        <begin position="1"/>
        <end position="24"/>
    </location>
</feature>
<evidence type="ECO:0000259" key="4">
    <source>
        <dbReference type="PROSITE" id="PS50102"/>
    </source>
</evidence>
<dbReference type="EMBL" id="JAERUA010000002">
    <property type="protein sequence ID" value="KAI1903583.1"/>
    <property type="molecule type" value="Genomic_DNA"/>
</dbReference>
<protein>
    <recommendedName>
        <fullName evidence="4">RRM domain-containing protein</fullName>
    </recommendedName>
</protein>
<dbReference type="SMART" id="SM00360">
    <property type="entry name" value="RRM"/>
    <property type="match status" value="1"/>
</dbReference>
<organism evidence="5 6">
    <name type="scientific">Albula goreensis</name>
    <dbReference type="NCBI Taxonomy" id="1534307"/>
    <lineage>
        <taxon>Eukaryota</taxon>
        <taxon>Metazoa</taxon>
        <taxon>Chordata</taxon>
        <taxon>Craniata</taxon>
        <taxon>Vertebrata</taxon>
        <taxon>Euteleostomi</taxon>
        <taxon>Actinopterygii</taxon>
        <taxon>Neopterygii</taxon>
        <taxon>Teleostei</taxon>
        <taxon>Albuliformes</taxon>
        <taxon>Albulidae</taxon>
        <taxon>Albula</taxon>
    </lineage>
</organism>
<dbReference type="GO" id="GO:0030626">
    <property type="term" value="F:U12 snRNA binding"/>
    <property type="evidence" value="ECO:0007669"/>
    <property type="project" value="TreeGrafter"/>
</dbReference>
<reference evidence="5" key="1">
    <citation type="submission" date="2021-01" db="EMBL/GenBank/DDBJ databases">
        <authorList>
            <person name="Zahm M."/>
            <person name="Roques C."/>
            <person name="Cabau C."/>
            <person name="Klopp C."/>
            <person name="Donnadieu C."/>
            <person name="Jouanno E."/>
            <person name="Lampietro C."/>
            <person name="Louis A."/>
            <person name="Herpin A."/>
            <person name="Echchiki A."/>
            <person name="Berthelot C."/>
            <person name="Parey E."/>
            <person name="Roest-Crollius H."/>
            <person name="Braasch I."/>
            <person name="Postlethwait J."/>
            <person name="Bobe J."/>
            <person name="Montfort J."/>
            <person name="Bouchez O."/>
            <person name="Begum T."/>
            <person name="Mejri S."/>
            <person name="Adams A."/>
            <person name="Chen W.-J."/>
            <person name="Guiguen Y."/>
        </authorList>
    </citation>
    <scope>NUCLEOTIDE SEQUENCE</scope>
    <source>
        <tissue evidence="5">Blood</tissue>
    </source>
</reference>
<dbReference type="GO" id="GO:0097157">
    <property type="term" value="F:pre-mRNA intronic binding"/>
    <property type="evidence" value="ECO:0007669"/>
    <property type="project" value="TreeGrafter"/>
</dbReference>
<feature type="compositionally biased region" description="Basic and acidic residues" evidence="3">
    <location>
        <begin position="455"/>
        <end position="466"/>
    </location>
</feature>
<feature type="region of interest" description="Disordered" evidence="3">
    <location>
        <begin position="437"/>
        <end position="472"/>
    </location>
</feature>
<dbReference type="InterPro" id="IPR012677">
    <property type="entry name" value="Nucleotide-bd_a/b_plait_sf"/>
</dbReference>
<feature type="compositionally biased region" description="Basic and acidic residues" evidence="3">
    <location>
        <begin position="437"/>
        <end position="447"/>
    </location>
</feature>
<feature type="region of interest" description="Disordered" evidence="3">
    <location>
        <begin position="218"/>
        <end position="238"/>
    </location>
</feature>
<dbReference type="InterPro" id="IPR035979">
    <property type="entry name" value="RBD_domain_sf"/>
</dbReference>
<dbReference type="PANTHER" id="PTHR16105:SF2">
    <property type="entry name" value="RNA-BINDING PROTEIN 41"/>
    <property type="match status" value="1"/>
</dbReference>
<dbReference type="AlphaFoldDB" id="A0A8T3E2Y2"/>
<evidence type="ECO:0000256" key="3">
    <source>
        <dbReference type="SAM" id="MobiDB-lite"/>
    </source>
</evidence>
<dbReference type="GO" id="GO:0005689">
    <property type="term" value="C:U12-type spliceosomal complex"/>
    <property type="evidence" value="ECO:0007669"/>
    <property type="project" value="TreeGrafter"/>
</dbReference>
<evidence type="ECO:0000256" key="2">
    <source>
        <dbReference type="PROSITE-ProRule" id="PRU00176"/>
    </source>
</evidence>
<dbReference type="PROSITE" id="PS50102">
    <property type="entry name" value="RRM"/>
    <property type="match status" value="1"/>
</dbReference>